<feature type="domain" description="DUF4189" evidence="2">
    <location>
        <begin position="90"/>
        <end position="182"/>
    </location>
</feature>
<dbReference type="Pfam" id="PF13827">
    <property type="entry name" value="DUF4189"/>
    <property type="match status" value="1"/>
</dbReference>
<evidence type="ECO:0000256" key="1">
    <source>
        <dbReference type="SAM" id="MobiDB-lite"/>
    </source>
</evidence>
<protein>
    <submittedName>
        <fullName evidence="3">DUF4189 domain-containing protein</fullName>
    </submittedName>
</protein>
<feature type="region of interest" description="Disordered" evidence="1">
    <location>
        <begin position="54"/>
        <end position="82"/>
    </location>
</feature>
<dbReference type="AlphaFoldDB" id="A0A3S0Q8V4"/>
<sequence>MARKLHERDTWSASGSPVTMRFLLPLPLPLPLLVCLFGIQPLAHAEGGCPAGTVPEGGPGASSCRPLPGPGQPGAQAPSGPRSVTYIERWGAVAMDTHATANVGASHDKSSRTEAERIAMENCLSLGSRKCELISTYSNGCVALAESTAHFGIASRPTPSDAQGAAMKQCDEASCKVVFTDCSKAIAVR</sequence>
<comment type="caution">
    <text evidence="3">The sequence shown here is derived from an EMBL/GenBank/DDBJ whole genome shotgun (WGS) entry which is preliminary data.</text>
</comment>
<reference evidence="3 4" key="1">
    <citation type="submission" date="2018-12" db="EMBL/GenBank/DDBJ databases">
        <title>The genome of Variovorax gossypii DSM 100435.</title>
        <authorList>
            <person name="Gao J."/>
            <person name="Sun J."/>
        </authorList>
    </citation>
    <scope>NUCLEOTIDE SEQUENCE [LARGE SCALE GENOMIC DNA]</scope>
    <source>
        <strain evidence="3 4">DSM 100435</strain>
    </source>
</reference>
<evidence type="ECO:0000259" key="2">
    <source>
        <dbReference type="Pfam" id="PF13827"/>
    </source>
</evidence>
<gene>
    <name evidence="3" type="ORF">EJP69_20390</name>
</gene>
<dbReference type="InterPro" id="IPR025240">
    <property type="entry name" value="DUF4189"/>
</dbReference>
<evidence type="ECO:0000313" key="3">
    <source>
        <dbReference type="EMBL" id="RTQ33046.1"/>
    </source>
</evidence>
<evidence type="ECO:0000313" key="4">
    <source>
        <dbReference type="Proteomes" id="UP000267418"/>
    </source>
</evidence>
<dbReference type="EMBL" id="RXOE01000005">
    <property type="protein sequence ID" value="RTQ33046.1"/>
    <property type="molecule type" value="Genomic_DNA"/>
</dbReference>
<dbReference type="Proteomes" id="UP000267418">
    <property type="component" value="Unassembled WGS sequence"/>
</dbReference>
<organism evidence="3 4">
    <name type="scientific">Variovorax gossypii</name>
    <dbReference type="NCBI Taxonomy" id="1679495"/>
    <lineage>
        <taxon>Bacteria</taxon>
        <taxon>Pseudomonadati</taxon>
        <taxon>Pseudomonadota</taxon>
        <taxon>Betaproteobacteria</taxon>
        <taxon>Burkholderiales</taxon>
        <taxon>Comamonadaceae</taxon>
        <taxon>Variovorax</taxon>
    </lineage>
</organism>
<keyword evidence="4" id="KW-1185">Reference proteome</keyword>
<dbReference type="RefSeq" id="WP_126472286.1">
    <property type="nucleotide sequence ID" value="NZ_RXOE01000005.1"/>
</dbReference>
<dbReference type="OrthoDB" id="8664755at2"/>
<proteinExistence type="predicted"/>
<accession>A0A3S0Q8V4</accession>
<name>A0A3S0Q8V4_9BURK</name>